<feature type="compositionally biased region" description="Basic and acidic residues" evidence="1">
    <location>
        <begin position="122"/>
        <end position="132"/>
    </location>
</feature>
<accession>A0A9K3GRC6</accession>
<dbReference type="Proteomes" id="UP000265618">
    <property type="component" value="Unassembled WGS sequence"/>
</dbReference>
<evidence type="ECO:0000313" key="2">
    <source>
        <dbReference type="EMBL" id="GIQ91845.1"/>
    </source>
</evidence>
<reference evidence="2 3" key="1">
    <citation type="journal article" date="2018" name="PLoS ONE">
        <title>The draft genome of Kipferlia bialata reveals reductive genome evolution in fornicate parasites.</title>
        <authorList>
            <person name="Tanifuji G."/>
            <person name="Takabayashi S."/>
            <person name="Kume K."/>
            <person name="Takagi M."/>
            <person name="Nakayama T."/>
            <person name="Kamikawa R."/>
            <person name="Inagaki Y."/>
            <person name="Hashimoto T."/>
        </authorList>
    </citation>
    <scope>NUCLEOTIDE SEQUENCE [LARGE SCALE GENOMIC DNA]</scope>
    <source>
        <strain evidence="2">NY0173</strain>
    </source>
</reference>
<evidence type="ECO:0000313" key="3">
    <source>
        <dbReference type="Proteomes" id="UP000265618"/>
    </source>
</evidence>
<feature type="compositionally biased region" description="Acidic residues" evidence="1">
    <location>
        <begin position="133"/>
        <end position="142"/>
    </location>
</feature>
<feature type="compositionally biased region" description="Low complexity" evidence="1">
    <location>
        <begin position="143"/>
        <end position="160"/>
    </location>
</feature>
<proteinExistence type="predicted"/>
<name>A0A9K3GRC6_9EUKA</name>
<comment type="caution">
    <text evidence="2">The sequence shown here is derived from an EMBL/GenBank/DDBJ whole genome shotgun (WGS) entry which is preliminary data.</text>
</comment>
<dbReference type="EMBL" id="BDIP01008442">
    <property type="protein sequence ID" value="GIQ91845.1"/>
    <property type="molecule type" value="Genomic_DNA"/>
</dbReference>
<sequence length="166" mass="18162">VEVDGLFLDPDNKRLLKENVTKRLTAYTNGVQRDIEAHKMYRDRLVDRGITACGDSTDVAVYGVVTPSLFVPGYSVSKDQKDRTLFRAKKAALLRQTQLVADRFDSFLCASESIDDYVLGDKNVKDSERPPSDDGEAPEAEAGETGPSLSGSLLTRTGLSFPPSAF</sequence>
<feature type="non-terminal residue" evidence="2">
    <location>
        <position position="1"/>
    </location>
</feature>
<evidence type="ECO:0000256" key="1">
    <source>
        <dbReference type="SAM" id="MobiDB-lite"/>
    </source>
</evidence>
<gene>
    <name evidence="2" type="ORF">KIPB_015278</name>
</gene>
<dbReference type="AlphaFoldDB" id="A0A9K3GRC6"/>
<protein>
    <submittedName>
        <fullName evidence="2">Uncharacterized protein</fullName>
    </submittedName>
</protein>
<organism evidence="2 3">
    <name type="scientific">Kipferlia bialata</name>
    <dbReference type="NCBI Taxonomy" id="797122"/>
    <lineage>
        <taxon>Eukaryota</taxon>
        <taxon>Metamonada</taxon>
        <taxon>Carpediemonas-like organisms</taxon>
        <taxon>Kipferlia</taxon>
    </lineage>
</organism>
<feature type="region of interest" description="Disordered" evidence="1">
    <location>
        <begin position="121"/>
        <end position="166"/>
    </location>
</feature>
<feature type="non-terminal residue" evidence="2">
    <location>
        <position position="166"/>
    </location>
</feature>
<keyword evidence="3" id="KW-1185">Reference proteome</keyword>